<evidence type="ECO:0000259" key="10">
    <source>
        <dbReference type="Pfam" id="PF00324"/>
    </source>
</evidence>
<dbReference type="PANTHER" id="PTHR11827">
    <property type="entry name" value="SOLUTE CARRIER FAMILY 12, CATION COTRANSPORTERS"/>
    <property type="match status" value="1"/>
</dbReference>
<dbReference type="OrthoDB" id="2020542at2759"/>
<evidence type="ECO:0000256" key="1">
    <source>
        <dbReference type="ARBA" id="ARBA00004141"/>
    </source>
</evidence>
<feature type="transmembrane region" description="Helical" evidence="9">
    <location>
        <begin position="139"/>
        <end position="160"/>
    </location>
</feature>
<proteinExistence type="inferred from homology"/>
<dbReference type="Gene3D" id="1.20.1740.10">
    <property type="entry name" value="Amino acid/polyamine transporter I"/>
    <property type="match status" value="1"/>
</dbReference>
<dbReference type="AlphaFoldDB" id="A0A3N4J4X3"/>
<feature type="transmembrane region" description="Helical" evidence="9">
    <location>
        <begin position="385"/>
        <end position="403"/>
    </location>
</feature>
<dbReference type="InterPro" id="IPR018491">
    <property type="entry name" value="SLC12_C"/>
</dbReference>
<evidence type="ECO:0000313" key="13">
    <source>
        <dbReference type="Proteomes" id="UP000276215"/>
    </source>
</evidence>
<evidence type="ECO:0000256" key="2">
    <source>
        <dbReference type="ARBA" id="ARBA00010593"/>
    </source>
</evidence>
<feature type="compositionally biased region" description="Acidic residues" evidence="8">
    <location>
        <begin position="905"/>
        <end position="914"/>
    </location>
</feature>
<feature type="coiled-coil region" evidence="7">
    <location>
        <begin position="719"/>
        <end position="746"/>
    </location>
</feature>
<evidence type="ECO:0000256" key="9">
    <source>
        <dbReference type="SAM" id="Phobius"/>
    </source>
</evidence>
<keyword evidence="3" id="KW-0813">Transport</keyword>
<feature type="transmembrane region" description="Helical" evidence="9">
    <location>
        <begin position="352"/>
        <end position="373"/>
    </location>
</feature>
<dbReference type="GO" id="GO:0015379">
    <property type="term" value="F:potassium:chloride symporter activity"/>
    <property type="evidence" value="ECO:0007669"/>
    <property type="project" value="TreeGrafter"/>
</dbReference>
<accession>A0A3N4J4X3</accession>
<keyword evidence="5 9" id="KW-1133">Transmembrane helix</keyword>
<evidence type="ECO:0000313" key="12">
    <source>
        <dbReference type="EMBL" id="RPA92148.1"/>
    </source>
</evidence>
<dbReference type="GO" id="GO:0005774">
    <property type="term" value="C:vacuolar membrane"/>
    <property type="evidence" value="ECO:0007669"/>
    <property type="project" value="TreeGrafter"/>
</dbReference>
<feature type="transmembrane region" description="Helical" evidence="9">
    <location>
        <begin position="409"/>
        <end position="428"/>
    </location>
</feature>
<evidence type="ECO:0008006" key="14">
    <source>
        <dbReference type="Google" id="ProtNLM"/>
    </source>
</evidence>
<feature type="transmembrane region" description="Helical" evidence="9">
    <location>
        <begin position="203"/>
        <end position="224"/>
    </location>
</feature>
<dbReference type="GO" id="GO:0055075">
    <property type="term" value="P:potassium ion homeostasis"/>
    <property type="evidence" value="ECO:0007669"/>
    <property type="project" value="TreeGrafter"/>
</dbReference>
<comment type="subcellular location">
    <subcellularLocation>
        <location evidence="1">Membrane</location>
        <topology evidence="1">Multi-pass membrane protein</topology>
    </subcellularLocation>
</comment>
<feature type="region of interest" description="Disordered" evidence="8">
    <location>
        <begin position="951"/>
        <end position="1036"/>
    </location>
</feature>
<keyword evidence="6 9" id="KW-0472">Membrane</keyword>
<name>A0A3N4J4X3_9PEZI</name>
<feature type="region of interest" description="Disordered" evidence="8">
    <location>
        <begin position="870"/>
        <end position="939"/>
    </location>
</feature>
<feature type="transmembrane region" description="Helical" evidence="9">
    <location>
        <begin position="236"/>
        <end position="257"/>
    </location>
</feature>
<evidence type="ECO:0000256" key="7">
    <source>
        <dbReference type="SAM" id="Coils"/>
    </source>
</evidence>
<dbReference type="STRING" id="1336337.A0A3N4J4X3"/>
<keyword evidence="13" id="KW-1185">Reference proteome</keyword>
<feature type="domain" description="SLC12A transporter C-terminal" evidence="11">
    <location>
        <begin position="1050"/>
        <end position="1115"/>
    </location>
</feature>
<dbReference type="FunFam" id="1.20.1740.10:FF:000013">
    <property type="entry name" value="Solute carrier family 12 member"/>
    <property type="match status" value="1"/>
</dbReference>
<dbReference type="Proteomes" id="UP000276215">
    <property type="component" value="Unassembled WGS sequence"/>
</dbReference>
<dbReference type="EMBL" id="ML120479">
    <property type="protein sequence ID" value="RPA92148.1"/>
    <property type="molecule type" value="Genomic_DNA"/>
</dbReference>
<feature type="transmembrane region" description="Helical" evidence="9">
    <location>
        <begin position="7"/>
        <end position="27"/>
    </location>
</feature>
<protein>
    <recommendedName>
        <fullName evidence="14">Amino acid permease/ SLC12A domain-containing protein</fullName>
    </recommendedName>
</protein>
<feature type="region of interest" description="Disordered" evidence="8">
    <location>
        <begin position="582"/>
        <end position="608"/>
    </location>
</feature>
<dbReference type="InterPro" id="IPR004842">
    <property type="entry name" value="SLC12A_fam"/>
</dbReference>
<feature type="transmembrane region" description="Helical" evidence="9">
    <location>
        <begin position="277"/>
        <end position="297"/>
    </location>
</feature>
<evidence type="ECO:0000256" key="8">
    <source>
        <dbReference type="SAM" id="MobiDB-lite"/>
    </source>
</evidence>
<evidence type="ECO:0000256" key="4">
    <source>
        <dbReference type="ARBA" id="ARBA00022692"/>
    </source>
</evidence>
<feature type="compositionally biased region" description="Pro residues" evidence="8">
    <location>
        <begin position="961"/>
        <end position="972"/>
    </location>
</feature>
<sequence>MFLRFGFILGQSGVLGMLGMLLVSYLINLITTLSISAISSNGTVRGGGAYYLISRSLGPEFGGSIGLVFYLGFIFNTGMNAVGMIDCLMNNFGQVAGSSGHVFPDGYWYRYLYATAVLVFCTAICLLGSAIFSRASNLLLAILLLATFSVPFSAFVVAPFSDHGLHVHYTGISVDTLLENLGPRFTKGVVGSQTLGRENWQDLFGILFPATAGIFAGASMSGDLRNPSKSIPKGTLQGLLFTFVAYTMVILSMGATIKRESLYKDLNIIQDINASKYLILMGELASSFFSALMGVIGSAKSLQALARDGVVPGVSMFGQGTKLHDEPTYAIILTFLLSQLTLFGDINQIANIVTMTYLMTFLVTNLACFLLKIGSAPNFRPSFKYFTWWTAAAGAVVSGATMIFVDKLYAGGCLAVLLSLFLVIHYTTPPKSWGDVSQSLIYHQVRKYLLRLKQEHVKFWRPQILLLVNDPRRSWKLIQFCNAMKKGALYILGHIVVTPDFQESFPEVRRQQAAWMKYIDFSKVKAFPQISIAPTIEWGARNIVLSAGLGGMRPNIAVVGFYNLDEYRKSIPLINVPSATPISDETSASRQSARQNSTGKSISHTIDNLPTDNMRSEKAVSVTSYVNILEDLLLSLQINVAIAKGFEDLELPKKGKHNDKKYIDLWPIQMSAEIENDAPGAGSVLTTNFDTYTLILQLGCILNTVPAWKKTYKVRVAVFVEYESDVKEEQERVKKLLENLRIQAEVLVMWLSSGELHSYEVIVNGAAPEDDDDVEEILGKEEWWRELQKRRCQASSQDSPNHLADLAQLINGAQWPSSSFQQQANRTGSHSMPGGLHKLIKKHRRRHSMFGLRRLGMPVSLNMRTHRLNPDALDHGSASELSSDEESSDELFSDEESIVSAASENDVDEYDEEVITPVPKARRASVGDPLGLGTFSKRQTLRQTALKTAALKSSPGDLSRPPLPHNLPPPSSPAGDSSGSASSSLSVRPELPHRSSSPIFSCKAIPDTQVAAEEGSGPSIMFANTKPRRTTSPPAQPHLLSFNDLPSRAQHLILNELIRKHSQDTAVVFTTLPSPQSGTFKSEKDSLEYLTGLEVLTAGLPPTLLVHSNSLTVTTAL</sequence>
<feature type="compositionally biased region" description="Acidic residues" evidence="8">
    <location>
        <begin position="882"/>
        <end position="897"/>
    </location>
</feature>
<dbReference type="Pfam" id="PF03522">
    <property type="entry name" value="SLC12"/>
    <property type="match status" value="2"/>
</dbReference>
<feature type="domain" description="SLC12A transporter C-terminal" evidence="11">
    <location>
        <begin position="477"/>
        <end position="562"/>
    </location>
</feature>
<dbReference type="PANTHER" id="PTHR11827:SF72">
    <property type="entry name" value="GH08340P"/>
    <property type="match status" value="1"/>
</dbReference>
<gene>
    <name evidence="12" type="ORF">L873DRAFT_1711065</name>
</gene>
<dbReference type="InterPro" id="IPR004841">
    <property type="entry name" value="AA-permease/SLC12A_dom"/>
</dbReference>
<feature type="transmembrane region" description="Helical" evidence="9">
    <location>
        <begin position="65"/>
        <end position="85"/>
    </location>
</feature>
<dbReference type="GO" id="GO:0055064">
    <property type="term" value="P:chloride ion homeostasis"/>
    <property type="evidence" value="ECO:0007669"/>
    <property type="project" value="TreeGrafter"/>
</dbReference>
<dbReference type="GO" id="GO:0034486">
    <property type="term" value="P:vacuolar transmembrane transport"/>
    <property type="evidence" value="ECO:0007669"/>
    <property type="project" value="TreeGrafter"/>
</dbReference>
<evidence type="ECO:0000259" key="11">
    <source>
        <dbReference type="Pfam" id="PF03522"/>
    </source>
</evidence>
<dbReference type="Pfam" id="PF00324">
    <property type="entry name" value="AA_permease"/>
    <property type="match status" value="1"/>
</dbReference>
<evidence type="ECO:0000256" key="6">
    <source>
        <dbReference type="ARBA" id="ARBA00023136"/>
    </source>
</evidence>
<evidence type="ECO:0000256" key="3">
    <source>
        <dbReference type="ARBA" id="ARBA00022448"/>
    </source>
</evidence>
<reference evidence="12 13" key="1">
    <citation type="journal article" date="2018" name="Nat. Ecol. Evol.">
        <title>Pezizomycetes genomes reveal the molecular basis of ectomycorrhizal truffle lifestyle.</title>
        <authorList>
            <person name="Murat C."/>
            <person name="Payen T."/>
            <person name="Noel B."/>
            <person name="Kuo A."/>
            <person name="Morin E."/>
            <person name="Chen J."/>
            <person name="Kohler A."/>
            <person name="Krizsan K."/>
            <person name="Balestrini R."/>
            <person name="Da Silva C."/>
            <person name="Montanini B."/>
            <person name="Hainaut M."/>
            <person name="Levati E."/>
            <person name="Barry K.W."/>
            <person name="Belfiori B."/>
            <person name="Cichocki N."/>
            <person name="Clum A."/>
            <person name="Dockter R.B."/>
            <person name="Fauchery L."/>
            <person name="Guy J."/>
            <person name="Iotti M."/>
            <person name="Le Tacon F."/>
            <person name="Lindquist E.A."/>
            <person name="Lipzen A."/>
            <person name="Malagnac F."/>
            <person name="Mello A."/>
            <person name="Molinier V."/>
            <person name="Miyauchi S."/>
            <person name="Poulain J."/>
            <person name="Riccioni C."/>
            <person name="Rubini A."/>
            <person name="Sitrit Y."/>
            <person name="Splivallo R."/>
            <person name="Traeger S."/>
            <person name="Wang M."/>
            <person name="Zifcakova L."/>
            <person name="Wipf D."/>
            <person name="Zambonelli A."/>
            <person name="Paolocci F."/>
            <person name="Nowrousian M."/>
            <person name="Ottonello S."/>
            <person name="Baldrian P."/>
            <person name="Spatafora J.W."/>
            <person name="Henrissat B."/>
            <person name="Nagy L.G."/>
            <person name="Aury J.M."/>
            <person name="Wincker P."/>
            <person name="Grigoriev I.V."/>
            <person name="Bonfante P."/>
            <person name="Martin F.M."/>
        </authorList>
    </citation>
    <scope>NUCLEOTIDE SEQUENCE [LARGE SCALE GENOMIC DNA]</scope>
    <source>
        <strain evidence="12 13">120613-1</strain>
    </source>
</reference>
<evidence type="ECO:0000256" key="5">
    <source>
        <dbReference type="ARBA" id="ARBA00022989"/>
    </source>
</evidence>
<feature type="compositionally biased region" description="Low complexity" evidence="8">
    <location>
        <begin position="973"/>
        <end position="986"/>
    </location>
</feature>
<organism evidence="12 13">
    <name type="scientific">Choiromyces venosus 120613-1</name>
    <dbReference type="NCBI Taxonomy" id="1336337"/>
    <lineage>
        <taxon>Eukaryota</taxon>
        <taxon>Fungi</taxon>
        <taxon>Dikarya</taxon>
        <taxon>Ascomycota</taxon>
        <taxon>Pezizomycotina</taxon>
        <taxon>Pezizomycetes</taxon>
        <taxon>Pezizales</taxon>
        <taxon>Tuberaceae</taxon>
        <taxon>Choiromyces</taxon>
    </lineage>
</organism>
<keyword evidence="4 9" id="KW-0812">Transmembrane</keyword>
<feature type="domain" description="Amino acid permease/ SLC12A" evidence="10">
    <location>
        <begin position="1"/>
        <end position="465"/>
    </location>
</feature>
<comment type="similarity">
    <text evidence="2">Belongs to the SLC12A transporter family.</text>
</comment>
<feature type="transmembrane region" description="Helical" evidence="9">
    <location>
        <begin position="111"/>
        <end position="132"/>
    </location>
</feature>
<keyword evidence="7" id="KW-0175">Coiled coil</keyword>
<dbReference type="GO" id="GO:0006884">
    <property type="term" value="P:cell volume homeostasis"/>
    <property type="evidence" value="ECO:0007669"/>
    <property type="project" value="TreeGrafter"/>
</dbReference>